<organism evidence="1 2">
    <name type="scientific">Desertifilum tharense IPPAS B-1220</name>
    <dbReference type="NCBI Taxonomy" id="1781255"/>
    <lineage>
        <taxon>Bacteria</taxon>
        <taxon>Bacillati</taxon>
        <taxon>Cyanobacteriota</taxon>
        <taxon>Cyanophyceae</taxon>
        <taxon>Desertifilales</taxon>
        <taxon>Desertifilaceae</taxon>
        <taxon>Desertifilum</taxon>
    </lineage>
</organism>
<sequence>MDKTTSFEENQAMLKWLNRNRKQLFEMYRGEYVAYTKERLLAHDEQIEEVLKRAEESGETYAIYLVPRSTQHIQFLSFSYFRSVVRQEWFPNYQIKLKNEDKELSLAMLVDSGAELSLIPLPVGQALGLSLAKAEAPLIAETIGGRVEYVTRNLEMTINGYSFSAPVAWLQSLTDVEQLLLGREVVFDRFNIEFRQAEETMIFSWREDS</sequence>
<dbReference type="Proteomes" id="UP000095472">
    <property type="component" value="Chromosome"/>
</dbReference>
<evidence type="ECO:0000313" key="2">
    <source>
        <dbReference type="Proteomes" id="UP000095472"/>
    </source>
</evidence>
<protein>
    <submittedName>
        <fullName evidence="1">Retropepsin-like domain-containing protein</fullName>
    </submittedName>
</protein>
<name>A0ACD5GS84_9CYAN</name>
<dbReference type="EMBL" id="CP182909">
    <property type="protein sequence ID" value="XPM63686.1"/>
    <property type="molecule type" value="Genomic_DNA"/>
</dbReference>
<evidence type="ECO:0000313" key="1">
    <source>
        <dbReference type="EMBL" id="XPM63686.1"/>
    </source>
</evidence>
<reference evidence="1 2" key="1">
    <citation type="journal article" date="2016" name="Genome Announc.">
        <title>Draft Genome Sequence of the Thermotolerant Cyanobacterium Desertifilum sp. IPPAS B-1220.</title>
        <authorList>
            <person name="Mironov K.S."/>
            <person name="Sinetova M.A."/>
            <person name="Bolatkhan K."/>
            <person name="Zayadan B.K."/>
            <person name="Ustinova V.V."/>
            <person name="Kupriyanova E.V."/>
            <person name="Skrypnik A.N."/>
            <person name="Gogoleva N.E."/>
            <person name="Gogolev Y.V."/>
            <person name="Los D.A."/>
        </authorList>
    </citation>
    <scope>NUCLEOTIDE SEQUENCE [LARGE SCALE GENOMIC DNA]</scope>
    <source>
        <strain evidence="1 2">IPPAS B-1220</strain>
    </source>
</reference>
<accession>A0ACD5GS84</accession>
<proteinExistence type="predicted"/>
<gene>
    <name evidence="1" type="ORF">BH720_031375</name>
</gene>
<keyword evidence="2" id="KW-1185">Reference proteome</keyword>